<evidence type="ECO:0000313" key="3">
    <source>
        <dbReference type="Proteomes" id="UP000479000"/>
    </source>
</evidence>
<dbReference type="AlphaFoldDB" id="A0A6H5GRJ8"/>
<dbReference type="EMBL" id="CADCXU010017374">
    <property type="protein sequence ID" value="CAB0006142.1"/>
    <property type="molecule type" value="Genomic_DNA"/>
</dbReference>
<dbReference type="Proteomes" id="UP000479000">
    <property type="component" value="Unassembled WGS sequence"/>
</dbReference>
<keyword evidence="3" id="KW-1185">Reference proteome</keyword>
<keyword evidence="1" id="KW-0472">Membrane</keyword>
<name>A0A6H5GRJ8_9HEMI</name>
<gene>
    <name evidence="2" type="ORF">NTEN_LOCUS11619</name>
</gene>
<feature type="transmembrane region" description="Helical" evidence="1">
    <location>
        <begin position="6"/>
        <end position="26"/>
    </location>
</feature>
<organism evidence="2 3">
    <name type="scientific">Nesidiocoris tenuis</name>
    <dbReference type="NCBI Taxonomy" id="355587"/>
    <lineage>
        <taxon>Eukaryota</taxon>
        <taxon>Metazoa</taxon>
        <taxon>Ecdysozoa</taxon>
        <taxon>Arthropoda</taxon>
        <taxon>Hexapoda</taxon>
        <taxon>Insecta</taxon>
        <taxon>Pterygota</taxon>
        <taxon>Neoptera</taxon>
        <taxon>Paraneoptera</taxon>
        <taxon>Hemiptera</taxon>
        <taxon>Heteroptera</taxon>
        <taxon>Panheteroptera</taxon>
        <taxon>Cimicomorpha</taxon>
        <taxon>Miridae</taxon>
        <taxon>Dicyphina</taxon>
        <taxon>Nesidiocoris</taxon>
    </lineage>
</organism>
<evidence type="ECO:0000313" key="2">
    <source>
        <dbReference type="EMBL" id="CAB0006142.1"/>
    </source>
</evidence>
<protein>
    <submittedName>
        <fullName evidence="2">Uncharacterized protein</fullName>
    </submittedName>
</protein>
<keyword evidence="1" id="KW-0812">Transmembrane</keyword>
<reference evidence="2 3" key="1">
    <citation type="submission" date="2020-02" db="EMBL/GenBank/DDBJ databases">
        <authorList>
            <person name="Ferguson B K."/>
        </authorList>
    </citation>
    <scope>NUCLEOTIDE SEQUENCE [LARGE SCALE GENOMIC DNA]</scope>
</reference>
<proteinExistence type="predicted"/>
<accession>A0A6H5GRJ8</accession>
<keyword evidence="1" id="KW-1133">Transmembrane helix</keyword>
<evidence type="ECO:0000256" key="1">
    <source>
        <dbReference type="SAM" id="Phobius"/>
    </source>
</evidence>
<sequence>MWTFIAFGLVLNGVIFYASYQVLYFVKNRFKKPAKVDVVFYESYRLVNSCIPDSGACVSTLLKIVQSPVFALFESYADMIQLISYHQFADGYLPEFDGNTSPRHLRTISTSSLKKELPTANNSNGLSGLRNLGNTVMPWSVQHFTQKRRLLRGVPPILRTGPQRRRLSPLGSSILTATDRMKNFPQRKISL</sequence>